<gene>
    <name evidence="3" type="ORF">DERYTH_LOCUS2752</name>
</gene>
<sequence length="297" mass="33446">MKVGYCLAVALSLLVLALSLASFVGVNPDVPEQVPYRFTGYPTWLPKLKGFDPNQLDATLLFNQIILLVSSYFAIKCAFNPPTNRKLITRFYSTSDRDAASFPTTDFDRVLASYIVLTLLCGVTIFIAGVGKIWVAVGVLHNAAEFAILVMLGSGQGLCFDWALIIEFTRIYVVTLRELRLHHRDNLEELVEPEEDDPFSHHKSYHAILSHPHQILLLIIGAVFHVAGNIGFTVFRFSFYAYCVTYPAYAYYIYLDLHVTSNHPQKRIYLPENPWWKVAVISIISISLSLLTIRAGV</sequence>
<evidence type="ECO:0000256" key="1">
    <source>
        <dbReference type="SAM" id="Phobius"/>
    </source>
</evidence>
<accession>A0A9N8ZJL6</accession>
<name>A0A9N8ZJL6_9GLOM</name>
<feature type="transmembrane region" description="Helical" evidence="1">
    <location>
        <begin position="275"/>
        <end position="293"/>
    </location>
</feature>
<dbReference type="AlphaFoldDB" id="A0A9N8ZJL6"/>
<comment type="caution">
    <text evidence="3">The sequence shown here is derived from an EMBL/GenBank/DDBJ whole genome shotgun (WGS) entry which is preliminary data.</text>
</comment>
<proteinExistence type="predicted"/>
<keyword evidence="1" id="KW-1133">Transmembrane helix</keyword>
<organism evidence="3 4">
    <name type="scientific">Dentiscutata erythropus</name>
    <dbReference type="NCBI Taxonomy" id="1348616"/>
    <lineage>
        <taxon>Eukaryota</taxon>
        <taxon>Fungi</taxon>
        <taxon>Fungi incertae sedis</taxon>
        <taxon>Mucoromycota</taxon>
        <taxon>Glomeromycotina</taxon>
        <taxon>Glomeromycetes</taxon>
        <taxon>Diversisporales</taxon>
        <taxon>Gigasporaceae</taxon>
        <taxon>Dentiscutata</taxon>
    </lineage>
</organism>
<feature type="transmembrane region" description="Helical" evidence="1">
    <location>
        <begin position="215"/>
        <end position="232"/>
    </location>
</feature>
<keyword evidence="1" id="KW-0472">Membrane</keyword>
<evidence type="ECO:0000313" key="4">
    <source>
        <dbReference type="Proteomes" id="UP000789405"/>
    </source>
</evidence>
<feature type="transmembrane region" description="Helical" evidence="1">
    <location>
        <begin position="111"/>
        <end position="134"/>
    </location>
</feature>
<dbReference type="EMBL" id="CAJVPY010000907">
    <property type="protein sequence ID" value="CAG8498034.1"/>
    <property type="molecule type" value="Genomic_DNA"/>
</dbReference>
<feature type="chain" id="PRO_5040297096" evidence="2">
    <location>
        <begin position="22"/>
        <end position="297"/>
    </location>
</feature>
<reference evidence="3" key="1">
    <citation type="submission" date="2021-06" db="EMBL/GenBank/DDBJ databases">
        <authorList>
            <person name="Kallberg Y."/>
            <person name="Tangrot J."/>
            <person name="Rosling A."/>
        </authorList>
    </citation>
    <scope>NUCLEOTIDE SEQUENCE</scope>
    <source>
        <strain evidence="3">MA453B</strain>
    </source>
</reference>
<feature type="signal peptide" evidence="2">
    <location>
        <begin position="1"/>
        <end position="21"/>
    </location>
</feature>
<keyword evidence="1" id="KW-0812">Transmembrane</keyword>
<protein>
    <submittedName>
        <fullName evidence="3">2059_t:CDS:1</fullName>
    </submittedName>
</protein>
<keyword evidence="2" id="KW-0732">Signal</keyword>
<dbReference type="OrthoDB" id="2327125at2759"/>
<evidence type="ECO:0000313" key="3">
    <source>
        <dbReference type="EMBL" id="CAG8498034.1"/>
    </source>
</evidence>
<dbReference type="Proteomes" id="UP000789405">
    <property type="component" value="Unassembled WGS sequence"/>
</dbReference>
<keyword evidence="4" id="KW-1185">Reference proteome</keyword>
<evidence type="ECO:0000256" key="2">
    <source>
        <dbReference type="SAM" id="SignalP"/>
    </source>
</evidence>
<feature type="transmembrane region" description="Helical" evidence="1">
    <location>
        <begin position="146"/>
        <end position="166"/>
    </location>
</feature>